<evidence type="ECO:0000313" key="6">
    <source>
        <dbReference type="Proteomes" id="UP000219994"/>
    </source>
</evidence>
<dbReference type="GO" id="GO:0042956">
    <property type="term" value="P:maltodextrin transmembrane transport"/>
    <property type="evidence" value="ECO:0007669"/>
    <property type="project" value="TreeGrafter"/>
</dbReference>
<keyword evidence="3 4" id="KW-0732">Signal</keyword>
<dbReference type="AlphaFoldDB" id="A0A2A6FSC9"/>
<dbReference type="GO" id="GO:1901982">
    <property type="term" value="F:maltose binding"/>
    <property type="evidence" value="ECO:0007669"/>
    <property type="project" value="TreeGrafter"/>
</dbReference>
<feature type="signal peptide" evidence="4">
    <location>
        <begin position="1"/>
        <end position="20"/>
    </location>
</feature>
<protein>
    <recommendedName>
        <fullName evidence="7">ABC transporter substrate-binding protein</fullName>
    </recommendedName>
</protein>
<reference evidence="6" key="1">
    <citation type="submission" date="2017-03" db="EMBL/GenBank/DDBJ databases">
        <authorList>
            <person name="Lund M.B."/>
        </authorList>
    </citation>
    <scope>NUCLEOTIDE SEQUENCE [LARGE SCALE GENOMIC DNA]</scope>
</reference>
<dbReference type="PANTHER" id="PTHR30061">
    <property type="entry name" value="MALTOSE-BINDING PERIPLASMIC PROTEIN"/>
    <property type="match status" value="1"/>
</dbReference>
<dbReference type="Gene3D" id="3.40.190.10">
    <property type="entry name" value="Periplasmic binding protein-like II"/>
    <property type="match status" value="2"/>
</dbReference>
<dbReference type="GO" id="GO:0055052">
    <property type="term" value="C:ATP-binding cassette (ABC) transporter complex, substrate-binding subunit-containing"/>
    <property type="evidence" value="ECO:0007669"/>
    <property type="project" value="TreeGrafter"/>
</dbReference>
<feature type="chain" id="PRO_5039692450" description="ABC transporter substrate-binding protein" evidence="4">
    <location>
        <begin position="21"/>
        <end position="447"/>
    </location>
</feature>
<evidence type="ECO:0000313" key="5">
    <source>
        <dbReference type="EMBL" id="PDQ35590.1"/>
    </source>
</evidence>
<evidence type="ECO:0000256" key="2">
    <source>
        <dbReference type="ARBA" id="ARBA00022448"/>
    </source>
</evidence>
<name>A0A2A6FSC9_9MICO</name>
<gene>
    <name evidence="5" type="ORF">B5766_05095</name>
</gene>
<dbReference type="PANTHER" id="PTHR30061:SF50">
    <property type="entry name" value="MALTOSE_MALTODEXTRIN-BINDING PERIPLASMIC PROTEIN"/>
    <property type="match status" value="1"/>
</dbReference>
<dbReference type="Pfam" id="PF13416">
    <property type="entry name" value="SBP_bac_8"/>
    <property type="match status" value="1"/>
</dbReference>
<proteinExistence type="inferred from homology"/>
<dbReference type="PROSITE" id="PS51257">
    <property type="entry name" value="PROKAR_LIPOPROTEIN"/>
    <property type="match status" value="1"/>
</dbReference>
<dbReference type="Proteomes" id="UP000219994">
    <property type="component" value="Unassembled WGS sequence"/>
</dbReference>
<evidence type="ECO:0000256" key="4">
    <source>
        <dbReference type="SAM" id="SignalP"/>
    </source>
</evidence>
<dbReference type="GO" id="GO:0015768">
    <property type="term" value="P:maltose transport"/>
    <property type="evidence" value="ECO:0007669"/>
    <property type="project" value="TreeGrafter"/>
</dbReference>
<keyword evidence="2" id="KW-0813">Transport</keyword>
<organism evidence="5 6">
    <name type="scientific">Candidatus Lumbricidiphila eiseniae</name>
    <dbReference type="NCBI Taxonomy" id="1969409"/>
    <lineage>
        <taxon>Bacteria</taxon>
        <taxon>Bacillati</taxon>
        <taxon>Actinomycetota</taxon>
        <taxon>Actinomycetes</taxon>
        <taxon>Micrococcales</taxon>
        <taxon>Microbacteriaceae</taxon>
        <taxon>Candidatus Lumbricidiphila</taxon>
    </lineage>
</organism>
<dbReference type="EMBL" id="NAEP01000031">
    <property type="protein sequence ID" value="PDQ35590.1"/>
    <property type="molecule type" value="Genomic_DNA"/>
</dbReference>
<evidence type="ECO:0008006" key="7">
    <source>
        <dbReference type="Google" id="ProtNLM"/>
    </source>
</evidence>
<comment type="caution">
    <text evidence="5">The sequence shown here is derived from an EMBL/GenBank/DDBJ whole genome shotgun (WGS) entry which is preliminary data.</text>
</comment>
<accession>A0A2A6FSC9</accession>
<evidence type="ECO:0000256" key="1">
    <source>
        <dbReference type="ARBA" id="ARBA00008520"/>
    </source>
</evidence>
<dbReference type="InterPro" id="IPR006059">
    <property type="entry name" value="SBP"/>
</dbReference>
<comment type="similarity">
    <text evidence="1">Belongs to the bacterial solute-binding protein 1 family.</text>
</comment>
<evidence type="ECO:0000256" key="3">
    <source>
        <dbReference type="ARBA" id="ARBA00022729"/>
    </source>
</evidence>
<sequence>MKIKRSIPAMLAFGAVLATAACGSTTPTSSAPVSTRYPTENVKLTLWWWGEQEVPGAQQWLTDTIAAYKIAHPNVTIDAVLQTTDGLIPGFEAAAAAKQGPDIQYFWGGIYSQQPYWSRSITPVSDLIPADELKHYTNAQLEDSNGDKTLTAPWYVNPQFPVLARTDVLSASGLTVPKTWDDLLKACDVLSAQGITTLAGGVKDGWFGGWLYSMLGAQSVTSKDDVVAAVLGKQSFTDPLHAGWWTRLQETRDHKCWNNDINSLELYQAQQLWVDGKAAMTITAGTDAPNFVAKAGADRVEVTTMPTWGTGPYAGKMGTTSQTVGVTSWTKYPQVAADFIMFMHTPDRLAAWFTTTGSLPADDRFDMSAVSDPVKKSLFTYAAQGAPYLENFIPSALDSRAVFTGVQLVLQGSKTAAQAASDMQAEADRERRTDRSLIGNFTSWSAK</sequence>
<dbReference type="SUPFAM" id="SSF53850">
    <property type="entry name" value="Periplasmic binding protein-like II"/>
    <property type="match status" value="1"/>
</dbReference>